<reference evidence="3" key="1">
    <citation type="journal article" date="2014" name="Genome Biol. Evol.">
        <title>Pangenome evidence for extensive interdomain horizontal transfer affecting lineage core and shell genes in uncultured planktonic thaumarchaeota and euryarchaeota.</title>
        <authorList>
            <person name="Deschamps P."/>
            <person name="Zivanovic Y."/>
            <person name="Moreira D."/>
            <person name="Rodriguez-Valera F."/>
            <person name="Lopez-Garcia P."/>
        </authorList>
    </citation>
    <scope>NUCLEOTIDE SEQUENCE</scope>
</reference>
<feature type="transmembrane region" description="Helical" evidence="1">
    <location>
        <begin position="21"/>
        <end position="48"/>
    </location>
</feature>
<dbReference type="InterPro" id="IPR026841">
    <property type="entry name" value="Aur1/Ipt1"/>
</dbReference>
<accession>A0A075GE27</accession>
<evidence type="ECO:0000259" key="2">
    <source>
        <dbReference type="Pfam" id="PF14378"/>
    </source>
</evidence>
<dbReference type="AlphaFoldDB" id="A0A075GE27"/>
<keyword evidence="1" id="KW-1133">Transmembrane helix</keyword>
<dbReference type="Pfam" id="PF14378">
    <property type="entry name" value="PAP2_3"/>
    <property type="match status" value="1"/>
</dbReference>
<feature type="transmembrane region" description="Helical" evidence="1">
    <location>
        <begin position="68"/>
        <end position="85"/>
    </location>
</feature>
<dbReference type="EMBL" id="KF900586">
    <property type="protein sequence ID" value="AIF00267.1"/>
    <property type="molecule type" value="Genomic_DNA"/>
</dbReference>
<feature type="domain" description="Inositolphosphotransferase Aur1/Ipt1" evidence="2">
    <location>
        <begin position="112"/>
        <end position="278"/>
    </location>
</feature>
<dbReference type="GO" id="GO:0016020">
    <property type="term" value="C:membrane"/>
    <property type="evidence" value="ECO:0007669"/>
    <property type="project" value="UniProtKB-SubCell"/>
</dbReference>
<keyword evidence="1" id="KW-0812">Transmembrane</keyword>
<dbReference type="CDD" id="cd03386">
    <property type="entry name" value="PAP2_Aur1_like"/>
    <property type="match status" value="1"/>
</dbReference>
<feature type="transmembrane region" description="Helical" evidence="1">
    <location>
        <begin position="241"/>
        <end position="261"/>
    </location>
</feature>
<organism evidence="3">
    <name type="scientific">uncultured marine group II/III euryarchaeote KM3_12_H02</name>
    <dbReference type="NCBI Taxonomy" id="1457861"/>
    <lineage>
        <taxon>Archaea</taxon>
        <taxon>Methanobacteriati</taxon>
        <taxon>Methanobacteriota</taxon>
        <taxon>environmental samples</taxon>
    </lineage>
</organism>
<dbReference type="Gene3D" id="1.20.144.10">
    <property type="entry name" value="Phosphatidic acid phosphatase type 2/haloperoxidase"/>
    <property type="match status" value="1"/>
</dbReference>
<protein>
    <recommendedName>
        <fullName evidence="2">Inositolphosphotransferase Aur1/Ipt1 domain-containing protein</fullName>
    </recommendedName>
</protein>
<keyword evidence="1" id="KW-0472">Membrane</keyword>
<feature type="transmembrane region" description="Helical" evidence="1">
    <location>
        <begin position="128"/>
        <end position="147"/>
    </location>
</feature>
<sequence>MMFGQTQLPKATHQKHNCKRGWVSMAGTAVYITWVTASLLGGILLMPFFRPAGKRVTLAGFVDMFRRYWLHIALVFSIYLWKDLLDGLDRILMANTHLDMTPFVYAIEGDLVLWVQQTFLNDMLTFVLTHYYVAGYMLLTYTASLYFTYFDDRWMADRVLLSMFFVYALAVPFYLFFNVRVTGDHIPEMQALAYHLTPEIQTWFTRIDPFTNGMPSLHIGIPFTVWLGLHRWDHDERWRKYRIFVGVYIAITAFTIIYLGIHWFVDIVGGIIVSFLAVNLADKYHAWLWYRLDERTFNARLAWLLADFNNPKRVLSGWMSRSVQWLKTPSTTQTGTAVMLLLATTGGVLLYDATHQDFPADGVTYPEAAAGADGWLVALDADENGNLSAVIIDIENDKTYHNNLDLNEDGNQSQWGVINASTEVLISENHAVVWQGYRIITLKFSNPGTHAYGRTTGPLYTDLALLDDSNDKQAKLFAIDDGVVIDLQSTAPYEVFTSIPDDDVNLIDGEGNSLAWVTESSPMTANILSLDGVQNTLSVQVNATVDSAKDEQVLALTGAIVDYANASITGISFDKNHLVAEVNLSAVSRLVMVNLDTGEQRIIGDPLFPVANPSIGHGVVAWQHKWGLNSMDPNDAELDWDVKYHIILENHSYQLHTEDEFNQTEPQVMEGYIAWLQDSGGEEPPEVIIYSLEETFEPYSSRTLQIAIITLIPLLTIWMIQRQRENIDSTDEEE</sequence>
<evidence type="ECO:0000256" key="1">
    <source>
        <dbReference type="SAM" id="Phobius"/>
    </source>
</evidence>
<evidence type="ECO:0000313" key="3">
    <source>
        <dbReference type="EMBL" id="AIF00267.1"/>
    </source>
</evidence>
<feature type="transmembrane region" description="Helical" evidence="1">
    <location>
        <begin position="159"/>
        <end position="177"/>
    </location>
</feature>
<name>A0A075GE27_9EURY</name>
<proteinExistence type="predicted"/>